<dbReference type="OrthoDB" id="6699052at2759"/>
<dbReference type="AlphaFoldDB" id="A0A8K0D7E3"/>
<comment type="caution">
    <text evidence="1">The sequence shown here is derived from an EMBL/GenBank/DDBJ whole genome shotgun (WGS) entry which is preliminary data.</text>
</comment>
<protein>
    <submittedName>
        <fullName evidence="1">Uncharacterized protein</fullName>
    </submittedName>
</protein>
<evidence type="ECO:0000313" key="1">
    <source>
        <dbReference type="EMBL" id="KAF2898296.1"/>
    </source>
</evidence>
<name>A0A8K0D7E3_IGNLU</name>
<accession>A0A8K0D7E3</accession>
<proteinExistence type="predicted"/>
<organism evidence="1 2">
    <name type="scientific">Ignelater luminosus</name>
    <name type="common">Cucubano</name>
    <name type="synonym">Pyrophorus luminosus</name>
    <dbReference type="NCBI Taxonomy" id="2038154"/>
    <lineage>
        <taxon>Eukaryota</taxon>
        <taxon>Metazoa</taxon>
        <taxon>Ecdysozoa</taxon>
        <taxon>Arthropoda</taxon>
        <taxon>Hexapoda</taxon>
        <taxon>Insecta</taxon>
        <taxon>Pterygota</taxon>
        <taxon>Neoptera</taxon>
        <taxon>Endopterygota</taxon>
        <taxon>Coleoptera</taxon>
        <taxon>Polyphaga</taxon>
        <taxon>Elateriformia</taxon>
        <taxon>Elateroidea</taxon>
        <taxon>Elateridae</taxon>
        <taxon>Agrypninae</taxon>
        <taxon>Pyrophorini</taxon>
        <taxon>Ignelater</taxon>
    </lineage>
</organism>
<keyword evidence="2" id="KW-1185">Reference proteome</keyword>
<gene>
    <name evidence="1" type="ORF">ILUMI_07867</name>
</gene>
<dbReference type="EMBL" id="VTPC01003590">
    <property type="protein sequence ID" value="KAF2898296.1"/>
    <property type="molecule type" value="Genomic_DNA"/>
</dbReference>
<evidence type="ECO:0000313" key="2">
    <source>
        <dbReference type="Proteomes" id="UP000801492"/>
    </source>
</evidence>
<reference evidence="1" key="1">
    <citation type="submission" date="2019-08" db="EMBL/GenBank/DDBJ databases">
        <title>The genome of the North American firefly Photinus pyralis.</title>
        <authorList>
            <consortium name="Photinus pyralis genome working group"/>
            <person name="Fallon T.R."/>
            <person name="Sander Lower S.E."/>
            <person name="Weng J.-K."/>
        </authorList>
    </citation>
    <scope>NUCLEOTIDE SEQUENCE</scope>
    <source>
        <strain evidence="1">TRF0915ILg1</strain>
        <tissue evidence="1">Whole body</tissue>
    </source>
</reference>
<sequence>MKARSMSASKCDLRESKRIIVRSMGKILRKIFDGKKVEKKSNWELKDRYREPNIVSVVKGQRLRWMSHVKKMLAKGFPKIILESSIVARRRKIGKPRARWKKEMEEDMTEMLSWKPSYLLR</sequence>
<dbReference type="Proteomes" id="UP000801492">
    <property type="component" value="Unassembled WGS sequence"/>
</dbReference>